<evidence type="ECO:0000313" key="2">
    <source>
        <dbReference type="EMBL" id="QIH24513.1"/>
    </source>
</evidence>
<dbReference type="EMBL" id="CP049229">
    <property type="protein sequence ID" value="QIH24522.1"/>
    <property type="molecule type" value="Genomic_DNA"/>
</dbReference>
<evidence type="ECO:0000256" key="1">
    <source>
        <dbReference type="SAM" id="Phobius"/>
    </source>
</evidence>
<name>A0A6G7BAJ6_9LACO</name>
<sequence>MNFVKKIFLTVISIGTIIGLALVIITSHCNKAYSSKLSELKTERTQQHSQLKVMREKIKNNLIANAKSSNSKRIRNSAQYLELTKSIQEKAKELCQALFNYDNEKEYLFRYKKVSDILAKSALSNQAIFPSGKYAAKLEGQKLKARLNAVNVFIGTTDNKQNIPLLMRVNYSEFSNNKVIKIDDEAFEVIFSTQKEKFISIKSIGKFPVDNSN</sequence>
<gene>
    <name evidence="2" type="ORF">G6Z83_07275</name>
    <name evidence="3" type="ORF">G6Z83_07320</name>
</gene>
<keyword evidence="1" id="KW-1133">Transmembrane helix</keyword>
<keyword evidence="1" id="KW-0812">Transmembrane</keyword>
<protein>
    <submittedName>
        <fullName evidence="2">Uncharacterized protein</fullName>
    </submittedName>
</protein>
<proteinExistence type="predicted"/>
<accession>A0A6G7BAJ6</accession>
<dbReference type="RefSeq" id="WP_006734920.1">
    <property type="nucleotide sequence ID" value="NZ_CP049224.1"/>
</dbReference>
<geneLocation type="plasmid" evidence="4">
    <name>pc0210c1</name>
</geneLocation>
<evidence type="ECO:0000313" key="4">
    <source>
        <dbReference type="Proteomes" id="UP000501676"/>
    </source>
</evidence>
<reference evidence="2 4" key="1">
    <citation type="submission" date="2020-02" db="EMBL/GenBank/DDBJ databases">
        <title>Complete genome sequences of six Lactobacillus iners strains isolated from the human vagina.</title>
        <authorList>
            <person name="France M.T."/>
            <person name="Rutt L."/>
            <person name="Narina S."/>
            <person name="Arbaugh S."/>
            <person name="Humphrys M.S."/>
            <person name="Ma B."/>
            <person name="Hayward M.R."/>
            <person name="Relman D."/>
            <person name="Kwon D.S."/>
            <person name="Ravel J."/>
        </authorList>
    </citation>
    <scope>NUCLEOTIDE SEQUENCE [LARGE SCALE GENOMIC DNA]</scope>
    <source>
        <strain evidence="2 4">C0210C1</strain>
        <plasmid evidence="2">pC0210C1</plasmid>
        <plasmid evidence="4">pc0210c1</plasmid>
    </source>
</reference>
<geneLocation type="plasmid" evidence="2">
    <name>pC0210C1</name>
</geneLocation>
<keyword evidence="2" id="KW-0614">Plasmid</keyword>
<keyword evidence="1" id="KW-0472">Membrane</keyword>
<feature type="transmembrane region" description="Helical" evidence="1">
    <location>
        <begin position="7"/>
        <end position="25"/>
    </location>
</feature>
<dbReference type="AlphaFoldDB" id="A0A6G7BAJ6"/>
<dbReference type="Proteomes" id="UP000501676">
    <property type="component" value="Plasmid pC0210C1"/>
</dbReference>
<evidence type="ECO:0000313" key="3">
    <source>
        <dbReference type="EMBL" id="QIH24522.1"/>
    </source>
</evidence>
<dbReference type="EMBL" id="CP049229">
    <property type="protein sequence ID" value="QIH24513.1"/>
    <property type="molecule type" value="Genomic_DNA"/>
</dbReference>
<organism evidence="2 4">
    <name type="scientific">Lactobacillus iners</name>
    <dbReference type="NCBI Taxonomy" id="147802"/>
    <lineage>
        <taxon>Bacteria</taxon>
        <taxon>Bacillati</taxon>
        <taxon>Bacillota</taxon>
        <taxon>Bacilli</taxon>
        <taxon>Lactobacillales</taxon>
        <taxon>Lactobacillaceae</taxon>
        <taxon>Lactobacillus</taxon>
    </lineage>
</organism>